<feature type="transmembrane region" description="Helical" evidence="7">
    <location>
        <begin position="230"/>
        <end position="252"/>
    </location>
</feature>
<feature type="transmembrane region" description="Helical" evidence="7">
    <location>
        <begin position="27"/>
        <end position="45"/>
    </location>
</feature>
<dbReference type="Pfam" id="PF00902">
    <property type="entry name" value="TatC"/>
    <property type="match status" value="1"/>
</dbReference>
<keyword evidence="7" id="KW-1003">Cell membrane</keyword>
<feature type="compositionally biased region" description="Acidic residues" evidence="8">
    <location>
        <begin position="324"/>
        <end position="339"/>
    </location>
</feature>
<dbReference type="GO" id="GO:0033281">
    <property type="term" value="C:TAT protein transport complex"/>
    <property type="evidence" value="ECO:0007669"/>
    <property type="project" value="UniProtKB-UniRule"/>
</dbReference>
<sequence>MPTVVKPIGHEDRLSLTEHLDELRKRLVIMVITLVVSFVVCAWQNQALLDFIGKPLATQTEERTQDGKGPLGQIFVNRQIALDGARNHIRELTTLIQDRNLDAATRADLTQQLAAAKKAFAKYPKGAPVNKPITIGIGEPFTQTITVAAYFALLFALPLLLFQLYAFVLPAFSPDEKKVALPLMAMVPVLFGAGVAFGYFVVLPAATAFLQNFNADQYNVLVQAKDYYKFAVLTLASIGLVFQLPVFLLGITRTGIVSVRQLRAWRRYAIVATAVLAMVLPGTDPVSMIIEFLILYFLYEASLVMAFFMDRGKEQRARPSRWDLDDDEDEDDEDDDDLEPSGSGPDLFADSDDDDTDADDDDDPWGFDEPPGPVDDTTGAGDSTVLTPPHDKDL</sequence>
<dbReference type="GO" id="GO:0065002">
    <property type="term" value="P:intracellular protein transmembrane transport"/>
    <property type="evidence" value="ECO:0007669"/>
    <property type="project" value="TreeGrafter"/>
</dbReference>
<comment type="subunit">
    <text evidence="7">The Tat system comprises two distinct complexes: a TatABC complex, containing multiple copies of TatA, TatB and TatC subunits, and a separate TatA complex, containing only TatA subunits. Substrates initially bind to the TatABC complex, which probably triggers association of the separate TatA complex to form the active translocon.</text>
</comment>
<feature type="compositionally biased region" description="Acidic residues" evidence="8">
    <location>
        <begin position="349"/>
        <end position="366"/>
    </location>
</feature>
<dbReference type="PANTHER" id="PTHR30371">
    <property type="entry name" value="SEC-INDEPENDENT PROTEIN TRANSLOCASE PROTEIN TATC"/>
    <property type="match status" value="1"/>
</dbReference>
<proteinExistence type="inferred from homology"/>
<dbReference type="HAMAP" id="MF_00902">
    <property type="entry name" value="TatC"/>
    <property type="match status" value="1"/>
</dbReference>
<keyword evidence="4 7" id="KW-1133">Transmembrane helix</keyword>
<comment type="similarity">
    <text evidence="7">Belongs to the TatC family.</text>
</comment>
<protein>
    <recommendedName>
        <fullName evidence="7">Sec-independent protein translocase protein TatC</fullName>
    </recommendedName>
</protein>
<dbReference type="GO" id="GO:0043953">
    <property type="term" value="P:protein transport by the Tat complex"/>
    <property type="evidence" value="ECO:0007669"/>
    <property type="project" value="UniProtKB-UniRule"/>
</dbReference>
<feature type="transmembrane region" description="Helical" evidence="7">
    <location>
        <begin position="264"/>
        <end position="282"/>
    </location>
</feature>
<evidence type="ECO:0000256" key="1">
    <source>
        <dbReference type="ARBA" id="ARBA00004141"/>
    </source>
</evidence>
<evidence type="ECO:0000256" key="5">
    <source>
        <dbReference type="ARBA" id="ARBA00023010"/>
    </source>
</evidence>
<keyword evidence="2 7" id="KW-0812">Transmembrane</keyword>
<comment type="function">
    <text evidence="7">Part of the twin-arginine translocation (Tat) system that transports large folded proteins containing a characteristic twin-arginine motif in their signal peptide across membranes. Together with TatB, TatC is part of a receptor directly interacting with Tat signal peptides.</text>
</comment>
<dbReference type="PANTHER" id="PTHR30371:SF0">
    <property type="entry name" value="SEC-INDEPENDENT PROTEIN TRANSLOCASE PROTEIN TATC, CHLOROPLASTIC-RELATED"/>
    <property type="match status" value="1"/>
</dbReference>
<organism evidence="9">
    <name type="scientific">Paraconexibacter sp. AEG42_29</name>
    <dbReference type="NCBI Taxonomy" id="2997339"/>
    <lineage>
        <taxon>Bacteria</taxon>
        <taxon>Bacillati</taxon>
        <taxon>Actinomycetota</taxon>
        <taxon>Thermoleophilia</taxon>
        <taxon>Solirubrobacterales</taxon>
        <taxon>Paraconexibacteraceae</taxon>
        <taxon>Paraconexibacter</taxon>
    </lineage>
</organism>
<feature type="transmembrane region" description="Helical" evidence="7">
    <location>
        <begin position="288"/>
        <end position="308"/>
    </location>
</feature>
<dbReference type="EMBL" id="CP114014">
    <property type="protein sequence ID" value="XAY08530.1"/>
    <property type="molecule type" value="Genomic_DNA"/>
</dbReference>
<feature type="region of interest" description="Disordered" evidence="8">
    <location>
        <begin position="318"/>
        <end position="394"/>
    </location>
</feature>
<gene>
    <name evidence="7" type="primary">tatC</name>
    <name evidence="9" type="ORF">DSM112329_05432</name>
</gene>
<evidence type="ECO:0000313" key="9">
    <source>
        <dbReference type="EMBL" id="XAY08530.1"/>
    </source>
</evidence>
<dbReference type="GO" id="GO:0009977">
    <property type="term" value="F:proton motive force dependent protein transmembrane transporter activity"/>
    <property type="evidence" value="ECO:0007669"/>
    <property type="project" value="TreeGrafter"/>
</dbReference>
<name>A0AAU7B3M0_9ACTN</name>
<keyword evidence="3 7" id="KW-0653">Protein transport</keyword>
<accession>A0AAU7B3M0</accession>
<dbReference type="NCBIfam" id="TIGR00945">
    <property type="entry name" value="tatC"/>
    <property type="match status" value="1"/>
</dbReference>
<keyword evidence="6 7" id="KW-0472">Membrane</keyword>
<keyword evidence="5 7" id="KW-0811">Translocation</keyword>
<dbReference type="RefSeq" id="WP_354699708.1">
    <property type="nucleotide sequence ID" value="NZ_CP114014.1"/>
</dbReference>
<evidence type="ECO:0000256" key="3">
    <source>
        <dbReference type="ARBA" id="ARBA00022927"/>
    </source>
</evidence>
<comment type="subcellular location">
    <subcellularLocation>
        <location evidence="7">Cell membrane</location>
        <topology evidence="7">Multi-pass membrane protein</topology>
    </subcellularLocation>
    <subcellularLocation>
        <location evidence="1">Membrane</location>
        <topology evidence="1">Multi-pass membrane protein</topology>
    </subcellularLocation>
</comment>
<dbReference type="AlphaFoldDB" id="A0AAU7B3M0"/>
<dbReference type="KEGG" id="parq:DSM112329_05432"/>
<feature type="transmembrane region" description="Helical" evidence="7">
    <location>
        <begin position="147"/>
        <end position="168"/>
    </location>
</feature>
<reference evidence="9" key="1">
    <citation type="submission" date="2022-12" db="EMBL/GenBank/DDBJ databases">
        <title>Paraconexibacter alkalitolerans sp. nov. and Baekduia alba sp. nov., isolated from soil and emended description of the genera Paraconexibacter (Chun et al., 2020) and Baekduia (An et al., 2020).</title>
        <authorList>
            <person name="Vieira S."/>
            <person name="Huber K.J."/>
            <person name="Geppert A."/>
            <person name="Wolf J."/>
            <person name="Neumann-Schaal M."/>
            <person name="Muesken M."/>
            <person name="Overmann J."/>
        </authorList>
    </citation>
    <scope>NUCLEOTIDE SEQUENCE</scope>
    <source>
        <strain evidence="9">AEG42_29</strain>
    </source>
</reference>
<evidence type="ECO:0000256" key="4">
    <source>
        <dbReference type="ARBA" id="ARBA00022989"/>
    </source>
</evidence>
<evidence type="ECO:0000256" key="8">
    <source>
        <dbReference type="SAM" id="MobiDB-lite"/>
    </source>
</evidence>
<evidence type="ECO:0000256" key="6">
    <source>
        <dbReference type="ARBA" id="ARBA00023136"/>
    </source>
</evidence>
<evidence type="ECO:0000256" key="2">
    <source>
        <dbReference type="ARBA" id="ARBA00022692"/>
    </source>
</evidence>
<dbReference type="InterPro" id="IPR002033">
    <property type="entry name" value="TatC"/>
</dbReference>
<feature type="transmembrane region" description="Helical" evidence="7">
    <location>
        <begin position="180"/>
        <end position="210"/>
    </location>
</feature>
<keyword evidence="7" id="KW-0813">Transport</keyword>
<dbReference type="PRINTS" id="PR01840">
    <property type="entry name" value="TATCFAMILY"/>
</dbReference>
<evidence type="ECO:0000256" key="7">
    <source>
        <dbReference type="HAMAP-Rule" id="MF_00902"/>
    </source>
</evidence>